<sequence>MSTVNMCLAEIHQVIPEELIEEAFVTPYRQDYYRPASADARIITEIFEKRVIPDLSLEYAHQVTIPLESCQIERINVSDYVVVIPPNVLQNRKILSVLGVNTVNLYNNSFFGSDGLAAGVSSVMTAGAKMAAGNSSIPPNYLEKTEVISPNSFIIKRAPYLNPNCVVDVLVEHDSKLNTIDRTAIAYVKELSLLACKAYIYKKLKIRVNRAVLDGGAELSAFSEWLDTYADAEELYQEKKKDASRILWQADEDQNWRLWRLTMGNLI</sequence>
<dbReference type="EMBL" id="BK016133">
    <property type="protein sequence ID" value="DAF97398.1"/>
    <property type="molecule type" value="Genomic_DNA"/>
</dbReference>
<name>A0A8S5USP7_9CAUD</name>
<reference evidence="1" key="1">
    <citation type="journal article" date="2021" name="Proc. Natl. Acad. Sci. U.S.A.">
        <title>A Catalog of Tens of Thousands of Viruses from Human Metagenomes Reveals Hidden Associations with Chronic Diseases.</title>
        <authorList>
            <person name="Tisza M.J."/>
            <person name="Buck C.B."/>
        </authorList>
    </citation>
    <scope>NUCLEOTIDE SEQUENCE</scope>
    <source>
        <strain evidence="1">CtijX18</strain>
    </source>
</reference>
<accession>A0A8S5USP7</accession>
<organism evidence="1">
    <name type="scientific">Myoviridae sp. ctijX18</name>
    <dbReference type="NCBI Taxonomy" id="2825154"/>
    <lineage>
        <taxon>Viruses</taxon>
        <taxon>Duplodnaviria</taxon>
        <taxon>Heunggongvirae</taxon>
        <taxon>Uroviricota</taxon>
        <taxon>Caudoviricetes</taxon>
    </lineage>
</organism>
<proteinExistence type="predicted"/>
<evidence type="ECO:0000313" key="1">
    <source>
        <dbReference type="EMBL" id="DAF97398.1"/>
    </source>
</evidence>
<dbReference type="InterPro" id="IPR055907">
    <property type="entry name" value="DUF7484"/>
</dbReference>
<dbReference type="Pfam" id="PF24302">
    <property type="entry name" value="DUF7484"/>
    <property type="match status" value="1"/>
</dbReference>
<protein>
    <submittedName>
        <fullName evidence="1">Putative virion structural protein</fullName>
    </submittedName>
</protein>